<gene>
    <name evidence="1" type="ORF">S03H2_32029</name>
</gene>
<dbReference type="EMBL" id="BARU01019452">
    <property type="protein sequence ID" value="GAH52872.1"/>
    <property type="molecule type" value="Genomic_DNA"/>
</dbReference>
<evidence type="ECO:0000313" key="1">
    <source>
        <dbReference type="EMBL" id="GAH52872.1"/>
    </source>
</evidence>
<accession>X1G6J1</accession>
<comment type="caution">
    <text evidence="1">The sequence shown here is derived from an EMBL/GenBank/DDBJ whole genome shotgun (WGS) entry which is preliminary data.</text>
</comment>
<name>X1G6J1_9ZZZZ</name>
<reference evidence="1" key="1">
    <citation type="journal article" date="2014" name="Front. Microbiol.">
        <title>High frequency of phylogenetically diverse reductive dehalogenase-homologous genes in deep subseafloor sedimentary metagenomes.</title>
        <authorList>
            <person name="Kawai M."/>
            <person name="Futagami T."/>
            <person name="Toyoda A."/>
            <person name="Takaki Y."/>
            <person name="Nishi S."/>
            <person name="Hori S."/>
            <person name="Arai W."/>
            <person name="Tsubouchi T."/>
            <person name="Morono Y."/>
            <person name="Uchiyama I."/>
            <person name="Ito T."/>
            <person name="Fujiyama A."/>
            <person name="Inagaki F."/>
            <person name="Takami H."/>
        </authorList>
    </citation>
    <scope>NUCLEOTIDE SEQUENCE</scope>
    <source>
        <strain evidence="1">Expedition CK06-06</strain>
    </source>
</reference>
<dbReference type="AlphaFoldDB" id="X1G6J1"/>
<protein>
    <submittedName>
        <fullName evidence="1">Uncharacterized protein</fullName>
    </submittedName>
</protein>
<sequence length="84" mass="10069">MDRYTHEIIPELTIKFFNDRVIPDSVFRLYFEDYKDVINQYGKINKVSLHYPISQFNNIISILQNKDKPNYIFIEVKDENPRGG</sequence>
<feature type="non-terminal residue" evidence="1">
    <location>
        <position position="84"/>
    </location>
</feature>
<proteinExistence type="predicted"/>
<organism evidence="1">
    <name type="scientific">marine sediment metagenome</name>
    <dbReference type="NCBI Taxonomy" id="412755"/>
    <lineage>
        <taxon>unclassified sequences</taxon>
        <taxon>metagenomes</taxon>
        <taxon>ecological metagenomes</taxon>
    </lineage>
</organism>